<dbReference type="Proteomes" id="UP000440367">
    <property type="component" value="Unassembled WGS sequence"/>
</dbReference>
<name>A0A6A3SA12_9STRA</name>
<evidence type="ECO:0000313" key="3">
    <source>
        <dbReference type="EMBL" id="KAE9005922.1"/>
    </source>
</evidence>
<evidence type="ECO:0000313" key="18">
    <source>
        <dbReference type="Proteomes" id="UP000460718"/>
    </source>
</evidence>
<evidence type="ECO:0000313" key="15">
    <source>
        <dbReference type="Proteomes" id="UP000440367"/>
    </source>
</evidence>
<sequence length="73" mass="7291">MVGAAQLATLVSLLVAGCLRSAVAVALPACDFAALLAVPNGSASPPSLRSATANYYYPMKTTFAALGSTICAQ</sequence>
<feature type="chain" id="PRO_5036380554" description="RxLR effector protein" evidence="1">
    <location>
        <begin position="25"/>
        <end position="73"/>
    </location>
</feature>
<evidence type="ECO:0000313" key="4">
    <source>
        <dbReference type="EMBL" id="KAE9112327.1"/>
    </source>
</evidence>
<dbReference type="Proteomes" id="UP000440732">
    <property type="component" value="Unassembled WGS sequence"/>
</dbReference>
<evidence type="ECO:0000313" key="20">
    <source>
        <dbReference type="Proteomes" id="UP000486351"/>
    </source>
</evidence>
<dbReference type="Proteomes" id="UP000488956">
    <property type="component" value="Unassembled WGS sequence"/>
</dbReference>
<dbReference type="Proteomes" id="UP000429523">
    <property type="component" value="Unassembled WGS sequence"/>
</dbReference>
<organism evidence="4 17">
    <name type="scientific">Phytophthora fragariae</name>
    <dbReference type="NCBI Taxonomy" id="53985"/>
    <lineage>
        <taxon>Eukaryota</taxon>
        <taxon>Sar</taxon>
        <taxon>Stramenopiles</taxon>
        <taxon>Oomycota</taxon>
        <taxon>Peronosporomycetes</taxon>
        <taxon>Peronosporales</taxon>
        <taxon>Peronosporaceae</taxon>
        <taxon>Phytophthora</taxon>
    </lineage>
</organism>
<feature type="signal peptide" evidence="1">
    <location>
        <begin position="1"/>
        <end position="24"/>
    </location>
</feature>
<dbReference type="Proteomes" id="UP000437068">
    <property type="component" value="Unassembled WGS sequence"/>
</dbReference>
<evidence type="ECO:0000313" key="2">
    <source>
        <dbReference type="EMBL" id="KAE8937817.1"/>
    </source>
</evidence>
<evidence type="ECO:0000313" key="5">
    <source>
        <dbReference type="EMBL" id="KAE9112354.1"/>
    </source>
</evidence>
<keyword evidence="1" id="KW-0732">Signal</keyword>
<dbReference type="EMBL" id="QXGF01000608">
    <property type="protein sequence ID" value="KAE8937817.1"/>
    <property type="molecule type" value="Genomic_DNA"/>
</dbReference>
<evidence type="ECO:0000313" key="9">
    <source>
        <dbReference type="EMBL" id="KAE9234706.1"/>
    </source>
</evidence>
<evidence type="ECO:0000313" key="12">
    <source>
        <dbReference type="Proteomes" id="UP000429523"/>
    </source>
</evidence>
<dbReference type="Proteomes" id="UP000433483">
    <property type="component" value="Unassembled WGS sequence"/>
</dbReference>
<dbReference type="Proteomes" id="UP000441208">
    <property type="component" value="Unassembled WGS sequence"/>
</dbReference>
<dbReference type="EMBL" id="QXGE01000519">
    <property type="protein sequence ID" value="KAE9310147.1"/>
    <property type="molecule type" value="Genomic_DNA"/>
</dbReference>
<evidence type="ECO:0000313" key="19">
    <source>
        <dbReference type="Proteomes" id="UP000476176"/>
    </source>
</evidence>
<dbReference type="Proteomes" id="UP000460718">
    <property type="component" value="Unassembled WGS sequence"/>
</dbReference>
<comment type="caution">
    <text evidence="4">The sequence shown here is derived from an EMBL/GenBank/DDBJ whole genome shotgun (WGS) entry which is preliminary data.</text>
</comment>
<dbReference type="EMBL" id="QXGC01000504">
    <property type="protein sequence ID" value="KAE9232247.1"/>
    <property type="molecule type" value="Genomic_DNA"/>
</dbReference>
<evidence type="ECO:0000313" key="16">
    <source>
        <dbReference type="Proteomes" id="UP000440732"/>
    </source>
</evidence>
<dbReference type="Proteomes" id="UP000486351">
    <property type="component" value="Unassembled WGS sequence"/>
</dbReference>
<protein>
    <recommendedName>
        <fullName evidence="22">RxLR effector protein</fullName>
    </recommendedName>
</protein>
<evidence type="ECO:0000313" key="13">
    <source>
        <dbReference type="Proteomes" id="UP000433483"/>
    </source>
</evidence>
<reference evidence="12 13" key="1">
    <citation type="submission" date="2018-08" db="EMBL/GenBank/DDBJ databases">
        <title>Genomic investigation of the strawberry pathogen Phytophthora fragariae indicates pathogenicity is determined by transcriptional variation in three key races.</title>
        <authorList>
            <person name="Adams T.M."/>
            <person name="Armitage A.D."/>
            <person name="Sobczyk M.K."/>
            <person name="Bates H.J."/>
            <person name="Dunwell J.M."/>
            <person name="Nellist C.F."/>
            <person name="Harrison R.J."/>
        </authorList>
    </citation>
    <scope>NUCLEOTIDE SEQUENCE [LARGE SCALE GENOMIC DNA]</scope>
    <source>
        <strain evidence="10 14">A4</strain>
        <strain evidence="9 15">BC-1</strain>
        <strain evidence="8 19">BC-23</strain>
        <strain evidence="7 13">NOV-27</strain>
        <strain evidence="6 16">NOV-5</strain>
        <strain evidence="4 17">NOV-71</strain>
        <strain evidence="11 20">NOV-77</strain>
        <strain evidence="2 12">NOV-9</strain>
        <strain evidence="5 21">ONT-3</strain>
        <strain evidence="3 18">SCRP245</strain>
    </source>
</reference>
<keyword evidence="13" id="KW-1185">Reference proteome</keyword>
<evidence type="ECO:0000313" key="21">
    <source>
        <dbReference type="Proteomes" id="UP000488956"/>
    </source>
</evidence>
<dbReference type="Proteomes" id="UP000476176">
    <property type="component" value="Unassembled WGS sequence"/>
</dbReference>
<evidence type="ECO:0000313" key="14">
    <source>
        <dbReference type="Proteomes" id="UP000437068"/>
    </source>
</evidence>
<dbReference type="EMBL" id="QXFX01000531">
    <property type="protein sequence ID" value="KAE9112354.1"/>
    <property type="molecule type" value="Genomic_DNA"/>
</dbReference>
<dbReference type="EMBL" id="QXGA01000517">
    <property type="protein sequence ID" value="KAE9144752.1"/>
    <property type="molecule type" value="Genomic_DNA"/>
</dbReference>
<dbReference type="EMBL" id="QXFW01000666">
    <property type="protein sequence ID" value="KAE9005922.1"/>
    <property type="molecule type" value="Genomic_DNA"/>
</dbReference>
<accession>A0A6A3SA12</accession>
<evidence type="ECO:0000256" key="1">
    <source>
        <dbReference type="SAM" id="SignalP"/>
    </source>
</evidence>
<evidence type="ECO:0000313" key="6">
    <source>
        <dbReference type="EMBL" id="KAE9144752.1"/>
    </source>
</evidence>
<evidence type="ECO:0000313" key="11">
    <source>
        <dbReference type="EMBL" id="KAE9342235.1"/>
    </source>
</evidence>
<evidence type="ECO:0000313" key="7">
    <source>
        <dbReference type="EMBL" id="KAE9229941.1"/>
    </source>
</evidence>
<dbReference type="AlphaFoldDB" id="A0A6A3SA12"/>
<evidence type="ECO:0000313" key="17">
    <source>
        <dbReference type="Proteomes" id="UP000441208"/>
    </source>
</evidence>
<evidence type="ECO:0000313" key="8">
    <source>
        <dbReference type="EMBL" id="KAE9232247.1"/>
    </source>
</evidence>
<proteinExistence type="predicted"/>
<dbReference type="EMBL" id="QXGD01000544">
    <property type="protein sequence ID" value="KAE9234706.1"/>
    <property type="molecule type" value="Genomic_DNA"/>
</dbReference>
<evidence type="ECO:0008006" key="22">
    <source>
        <dbReference type="Google" id="ProtNLM"/>
    </source>
</evidence>
<dbReference type="EMBL" id="QXGB01000110">
    <property type="protein sequence ID" value="KAE9229941.1"/>
    <property type="molecule type" value="Genomic_DNA"/>
</dbReference>
<dbReference type="EMBL" id="QXFZ01000549">
    <property type="protein sequence ID" value="KAE9112327.1"/>
    <property type="molecule type" value="Genomic_DNA"/>
</dbReference>
<dbReference type="EMBL" id="QXFY01000512">
    <property type="protein sequence ID" value="KAE9342235.1"/>
    <property type="molecule type" value="Genomic_DNA"/>
</dbReference>
<evidence type="ECO:0000313" key="10">
    <source>
        <dbReference type="EMBL" id="KAE9310147.1"/>
    </source>
</evidence>
<gene>
    <name evidence="10" type="ORF">PF001_g10342</name>
    <name evidence="9" type="ORF">PF002_g11718</name>
    <name evidence="8" type="ORF">PF004_g9971</name>
    <name evidence="7" type="ORF">PF005_g3665</name>
    <name evidence="6" type="ORF">PF006_g10340</name>
    <name evidence="4" type="ORF">PF007_g11146</name>
    <name evidence="11" type="ORF">PF008_g10244</name>
    <name evidence="2" type="ORF">PF009_g12279</name>
    <name evidence="5" type="ORF">PF010_g10474</name>
    <name evidence="3" type="ORF">PF011_g11821</name>
</gene>